<organism evidence="3 4">
    <name type="scientific">Heyndrickxia camelliae</name>
    <dbReference type="NCBI Taxonomy" id="1707093"/>
    <lineage>
        <taxon>Bacteria</taxon>
        <taxon>Bacillati</taxon>
        <taxon>Bacillota</taxon>
        <taxon>Bacilli</taxon>
        <taxon>Bacillales</taxon>
        <taxon>Bacillaceae</taxon>
        <taxon>Heyndrickxia</taxon>
    </lineage>
</organism>
<comment type="caution">
    <text evidence="3">The sequence shown here is derived from an EMBL/GenBank/DDBJ whole genome shotgun (WGS) entry which is preliminary data.</text>
</comment>
<protein>
    <recommendedName>
        <fullName evidence="2">DUF4097 domain-containing protein</fullName>
    </recommendedName>
</protein>
<evidence type="ECO:0000256" key="1">
    <source>
        <dbReference type="SAM" id="Phobius"/>
    </source>
</evidence>
<evidence type="ECO:0000259" key="2">
    <source>
        <dbReference type="Pfam" id="PF13349"/>
    </source>
</evidence>
<keyword evidence="4" id="KW-1185">Reference proteome</keyword>
<dbReference type="RefSeq" id="WP_101352462.1">
    <property type="nucleotide sequence ID" value="NZ_PIQO01000001.1"/>
</dbReference>
<dbReference type="Proteomes" id="UP000233440">
    <property type="component" value="Unassembled WGS sequence"/>
</dbReference>
<gene>
    <name evidence="3" type="ORF">CWO92_01780</name>
</gene>
<feature type="transmembrane region" description="Helical" evidence="1">
    <location>
        <begin position="7"/>
        <end position="29"/>
    </location>
</feature>
<evidence type="ECO:0000313" key="4">
    <source>
        <dbReference type="Proteomes" id="UP000233440"/>
    </source>
</evidence>
<name>A0A2N3LQL5_9BACI</name>
<accession>A0A2N3LQL5</accession>
<dbReference type="AlphaFoldDB" id="A0A2N3LQL5"/>
<dbReference type="InterPro" id="IPR025164">
    <property type="entry name" value="Toastrack_DUF4097"/>
</dbReference>
<dbReference type="Pfam" id="PF13349">
    <property type="entry name" value="DUF4097"/>
    <property type="match status" value="1"/>
</dbReference>
<evidence type="ECO:0000313" key="3">
    <source>
        <dbReference type="EMBL" id="PKR86813.1"/>
    </source>
</evidence>
<dbReference type="OrthoDB" id="2588856at2"/>
<reference evidence="3 4" key="1">
    <citation type="submission" date="2017-11" db="EMBL/GenBank/DDBJ databases">
        <title>Bacillus camelliae sp. nov., isolated from pu'er tea.</title>
        <authorList>
            <person name="Niu L."/>
        </authorList>
    </citation>
    <scope>NUCLEOTIDE SEQUENCE [LARGE SCALE GENOMIC DNA]</scope>
    <source>
        <strain evidence="3 4">7578-1</strain>
    </source>
</reference>
<feature type="domain" description="DUF4097" evidence="2">
    <location>
        <begin position="128"/>
        <end position="264"/>
    </location>
</feature>
<dbReference type="Gene3D" id="2.160.20.120">
    <property type="match status" value="1"/>
</dbReference>
<dbReference type="EMBL" id="PIQO01000001">
    <property type="protein sequence ID" value="PKR86813.1"/>
    <property type="molecule type" value="Genomic_DNA"/>
</dbReference>
<keyword evidence="1" id="KW-0812">Transmembrane</keyword>
<keyword evidence="1" id="KW-1133">Transmembrane helix</keyword>
<proteinExistence type="predicted"/>
<sequence>MNKIKGILFIALGLVIVGVVGSLLTFRYMNQTETISKDKVIKKEFSIVKVISDNTRVEILPTTDKAAKVELSGKKAKNTNIIFNTNVEGKTLKIELKDKQSNFFHFEFTDRTLHLKVFLPEKQYEYINTVNNNGKVYLEGITSTDVFATTDNGMMELKNIASKKVHVKTNNGRVSLYHVEGQLKGETDNGKISVVTKDMDRPIDLTSNNGRIDVETEKEPTNVRFDVHVDNGRINIFNKYKDNAVIGNGEHVIHLTTDNGSINVSLKK</sequence>
<keyword evidence="1" id="KW-0472">Membrane</keyword>